<keyword evidence="2" id="KW-0472">Membrane</keyword>
<name>A0AAW5C712_9FIRM</name>
<feature type="transmembrane region" description="Helical" evidence="2">
    <location>
        <begin position="296"/>
        <end position="316"/>
    </location>
</feature>
<sequence>MELQDIARGGNRGRMSGRGKREREVKTGRGIGQDKDVKTAGEDGPGRETKKGGKLNITRRSGRVRTLGTIPKAGSRPPETRDYRIYRLSAKEWVVYGCMGISACAVVAYTFYRSFMAFLIMMPAGLLFPLYKKRDLKQERTRQLGLQFKEGILVLASYLGAGYSLENGLAMCTGELEGIYGKQGMITEEFAILASGVRMNRPVELLLMELGARSGLEDVEHFAQVFAAARRSGGELVGIINYTAGIIRDKVQVQEEIHTMTASREFEQKIMNGIPFLIVLYIDLTSPGFFRVMYETMMGRAVMTICLAVYLGAWLLSKRILEIEV</sequence>
<proteinExistence type="predicted"/>
<dbReference type="EMBL" id="JAKNGE010000059">
    <property type="protein sequence ID" value="MCG4749307.1"/>
    <property type="molecule type" value="Genomic_DNA"/>
</dbReference>
<accession>A0AAW5C712</accession>
<gene>
    <name evidence="3" type="ORF">L0N08_28275</name>
</gene>
<evidence type="ECO:0000256" key="1">
    <source>
        <dbReference type="SAM" id="MobiDB-lite"/>
    </source>
</evidence>
<evidence type="ECO:0000313" key="4">
    <source>
        <dbReference type="Proteomes" id="UP001299608"/>
    </source>
</evidence>
<comment type="caution">
    <text evidence="3">The sequence shown here is derived from an EMBL/GenBank/DDBJ whole genome shotgun (WGS) entry which is preliminary data.</text>
</comment>
<dbReference type="PANTHER" id="PTHR35007">
    <property type="entry name" value="INTEGRAL MEMBRANE PROTEIN-RELATED"/>
    <property type="match status" value="1"/>
</dbReference>
<dbReference type="AlphaFoldDB" id="A0AAW5C712"/>
<keyword evidence="2" id="KW-1133">Transmembrane helix</keyword>
<feature type="transmembrane region" description="Helical" evidence="2">
    <location>
        <begin position="93"/>
        <end position="109"/>
    </location>
</feature>
<dbReference type="Proteomes" id="UP001299608">
    <property type="component" value="Unassembled WGS sequence"/>
</dbReference>
<keyword evidence="2" id="KW-0812">Transmembrane</keyword>
<feature type="transmembrane region" description="Helical" evidence="2">
    <location>
        <begin position="115"/>
        <end position="131"/>
    </location>
</feature>
<feature type="compositionally biased region" description="Basic and acidic residues" evidence="1">
    <location>
        <begin position="19"/>
        <end position="51"/>
    </location>
</feature>
<evidence type="ECO:0000256" key="2">
    <source>
        <dbReference type="SAM" id="Phobius"/>
    </source>
</evidence>
<protein>
    <submittedName>
        <fullName evidence="3">Type II secretion system protein F</fullName>
    </submittedName>
</protein>
<organism evidence="3 4">
    <name type="scientific">Enterocloster aldenensis</name>
    <dbReference type="NCBI Taxonomy" id="358742"/>
    <lineage>
        <taxon>Bacteria</taxon>
        <taxon>Bacillati</taxon>
        <taxon>Bacillota</taxon>
        <taxon>Clostridia</taxon>
        <taxon>Lachnospirales</taxon>
        <taxon>Lachnospiraceae</taxon>
        <taxon>Enterocloster</taxon>
    </lineage>
</organism>
<reference evidence="3" key="1">
    <citation type="submission" date="2022-01" db="EMBL/GenBank/DDBJ databases">
        <title>Collection of gut derived symbiotic bacterial strains cultured from healthy donors.</title>
        <authorList>
            <person name="Lin H."/>
            <person name="Kohout C."/>
            <person name="Waligurski E."/>
            <person name="Pamer E.G."/>
        </authorList>
    </citation>
    <scope>NUCLEOTIDE SEQUENCE</scope>
    <source>
        <strain evidence="3">DFI.6.55</strain>
    </source>
</reference>
<feature type="region of interest" description="Disordered" evidence="1">
    <location>
        <begin position="1"/>
        <end position="58"/>
    </location>
</feature>
<dbReference type="PANTHER" id="PTHR35007:SF1">
    <property type="entry name" value="PILUS ASSEMBLY PROTEIN"/>
    <property type="match status" value="1"/>
</dbReference>
<feature type="transmembrane region" description="Helical" evidence="2">
    <location>
        <begin position="270"/>
        <end position="290"/>
    </location>
</feature>
<evidence type="ECO:0000313" key="3">
    <source>
        <dbReference type="EMBL" id="MCG4749307.1"/>
    </source>
</evidence>